<feature type="signal peptide" evidence="1">
    <location>
        <begin position="1"/>
        <end position="22"/>
    </location>
</feature>
<reference evidence="3" key="2">
    <citation type="submission" date="2020-10" db="UniProtKB">
        <authorList>
            <consortium name="WormBaseParasite"/>
        </authorList>
    </citation>
    <scope>IDENTIFICATION</scope>
</reference>
<dbReference type="SUPFAM" id="SSF57302">
    <property type="entry name" value="Snake toxin-like"/>
    <property type="match status" value="1"/>
</dbReference>
<organism evidence="2 3">
    <name type="scientific">Panagrellus redivivus</name>
    <name type="common">Microworm</name>
    <dbReference type="NCBI Taxonomy" id="6233"/>
    <lineage>
        <taxon>Eukaryota</taxon>
        <taxon>Metazoa</taxon>
        <taxon>Ecdysozoa</taxon>
        <taxon>Nematoda</taxon>
        <taxon>Chromadorea</taxon>
        <taxon>Rhabditida</taxon>
        <taxon>Tylenchina</taxon>
        <taxon>Panagrolaimomorpha</taxon>
        <taxon>Panagrolaimoidea</taxon>
        <taxon>Panagrolaimidae</taxon>
        <taxon>Panagrellus</taxon>
    </lineage>
</organism>
<name>A0A7E4UZ03_PANRE</name>
<reference evidence="2" key="1">
    <citation type="journal article" date="2013" name="Genetics">
        <title>The draft genome and transcriptome of Panagrellus redivivus are shaped by the harsh demands of a free-living lifestyle.</title>
        <authorList>
            <person name="Srinivasan J."/>
            <person name="Dillman A.R."/>
            <person name="Macchietto M.G."/>
            <person name="Heikkinen L."/>
            <person name="Lakso M."/>
            <person name="Fracchia K.M."/>
            <person name="Antoshechkin I."/>
            <person name="Mortazavi A."/>
            <person name="Wong G."/>
            <person name="Sternberg P.W."/>
        </authorList>
    </citation>
    <scope>NUCLEOTIDE SEQUENCE [LARGE SCALE GENOMIC DNA]</scope>
    <source>
        <strain evidence="2">MT8872</strain>
    </source>
</reference>
<evidence type="ECO:0000256" key="1">
    <source>
        <dbReference type="SAM" id="SignalP"/>
    </source>
</evidence>
<dbReference type="WBParaSite" id="Pan_g14544.t1">
    <property type="protein sequence ID" value="Pan_g14544.t1"/>
    <property type="gene ID" value="Pan_g14544"/>
</dbReference>
<dbReference type="AlphaFoldDB" id="A0A7E4UZ03"/>
<dbReference type="PANTHER" id="PTHR21749">
    <property type="entry name" value="PRION-LIKE- Q/N-RICH -DOMAIN-BEARING PROTEIN PROTEIN 24"/>
    <property type="match status" value="1"/>
</dbReference>
<evidence type="ECO:0000313" key="2">
    <source>
        <dbReference type="Proteomes" id="UP000492821"/>
    </source>
</evidence>
<keyword evidence="1" id="KW-0732">Signal</keyword>
<sequence>MLKLNTTTIALILLSIIVTSSALECFTGYSVVRGQASGTTKKTCSKSSDQCFKAKANVNLLNKLKLAGCSTFRCMFFKNKCTNQTIAGQNVEICCCNDRDLCNGPEELTVASAANKVKDFLTGGALGKLGSSFG</sequence>
<feature type="chain" id="PRO_5028798496" evidence="1">
    <location>
        <begin position="23"/>
        <end position="134"/>
    </location>
</feature>
<protein>
    <submittedName>
        <fullName evidence="3">Activin_recp domain-containing protein</fullName>
    </submittedName>
</protein>
<dbReference type="Proteomes" id="UP000492821">
    <property type="component" value="Unassembled WGS sequence"/>
</dbReference>
<keyword evidence="2" id="KW-1185">Reference proteome</keyword>
<dbReference type="PANTHER" id="PTHR21749:SF3">
    <property type="entry name" value="ACTIVIN_RECP DOMAIN-CONTAINING PROTEIN"/>
    <property type="match status" value="1"/>
</dbReference>
<evidence type="ECO:0000313" key="3">
    <source>
        <dbReference type="WBParaSite" id="Pan_g14544.t1"/>
    </source>
</evidence>
<accession>A0A7E4UZ03</accession>
<dbReference type="InterPro" id="IPR045860">
    <property type="entry name" value="Snake_toxin-like_sf"/>
</dbReference>
<proteinExistence type="predicted"/>